<dbReference type="EMBL" id="MU004453">
    <property type="protein sequence ID" value="KAF2650489.1"/>
    <property type="molecule type" value="Genomic_DNA"/>
</dbReference>
<evidence type="ECO:0000313" key="2">
    <source>
        <dbReference type="EMBL" id="KAF2650489.1"/>
    </source>
</evidence>
<organism evidence="2 3">
    <name type="scientific">Lophiostoma macrostomum CBS 122681</name>
    <dbReference type="NCBI Taxonomy" id="1314788"/>
    <lineage>
        <taxon>Eukaryota</taxon>
        <taxon>Fungi</taxon>
        <taxon>Dikarya</taxon>
        <taxon>Ascomycota</taxon>
        <taxon>Pezizomycotina</taxon>
        <taxon>Dothideomycetes</taxon>
        <taxon>Pleosporomycetidae</taxon>
        <taxon>Pleosporales</taxon>
        <taxon>Lophiostomataceae</taxon>
        <taxon>Lophiostoma</taxon>
    </lineage>
</organism>
<feature type="region of interest" description="Disordered" evidence="1">
    <location>
        <begin position="202"/>
        <end position="228"/>
    </location>
</feature>
<feature type="compositionally biased region" description="Basic and acidic residues" evidence="1">
    <location>
        <begin position="202"/>
        <end position="213"/>
    </location>
</feature>
<protein>
    <submittedName>
        <fullName evidence="2">Uncharacterized protein</fullName>
    </submittedName>
</protein>
<name>A0A6A6SS02_9PLEO</name>
<proteinExistence type="predicted"/>
<sequence>MSFKPGPDASFDIFTRETLRSCKEVLQLAEVQAKRLLDLQNHEPSKEQVYIKLVGDLLERRDGDKSVFPMSIQEESPLWNDLSQAVYRAQDWLDVFSSRMATNPNPGAHMSTRYKHYLTQLPGYVDRDAMVNCEGIVVSETMPIVSPYKVREYVYLDSSLQSMKCQEDFDAIRTAAHWKSRYFQDRVNEEHDAMIIEDTDRTEINASQRHDGSMTEMGEGPSSGILRSTSSFTTLNNRFADTEKNSDTSSSSNARDSSLTLSGKPFVVQDGVDDRFGWKDVSDIKPPVVNHVGDERPSLVEEDNNINPGRYQVRNIIID</sequence>
<evidence type="ECO:0000256" key="1">
    <source>
        <dbReference type="SAM" id="MobiDB-lite"/>
    </source>
</evidence>
<evidence type="ECO:0000313" key="3">
    <source>
        <dbReference type="Proteomes" id="UP000799324"/>
    </source>
</evidence>
<dbReference type="AlphaFoldDB" id="A0A6A6SS02"/>
<dbReference type="Proteomes" id="UP000799324">
    <property type="component" value="Unassembled WGS sequence"/>
</dbReference>
<accession>A0A6A6SS02</accession>
<gene>
    <name evidence="2" type="ORF">K491DRAFT_682954</name>
</gene>
<keyword evidence="3" id="KW-1185">Reference proteome</keyword>
<feature type="region of interest" description="Disordered" evidence="1">
    <location>
        <begin position="240"/>
        <end position="259"/>
    </location>
</feature>
<feature type="compositionally biased region" description="Low complexity" evidence="1">
    <location>
        <begin position="247"/>
        <end position="259"/>
    </location>
</feature>
<reference evidence="2" key="1">
    <citation type="journal article" date="2020" name="Stud. Mycol.">
        <title>101 Dothideomycetes genomes: a test case for predicting lifestyles and emergence of pathogens.</title>
        <authorList>
            <person name="Haridas S."/>
            <person name="Albert R."/>
            <person name="Binder M."/>
            <person name="Bloem J."/>
            <person name="Labutti K."/>
            <person name="Salamov A."/>
            <person name="Andreopoulos B."/>
            <person name="Baker S."/>
            <person name="Barry K."/>
            <person name="Bills G."/>
            <person name="Bluhm B."/>
            <person name="Cannon C."/>
            <person name="Castanera R."/>
            <person name="Culley D."/>
            <person name="Daum C."/>
            <person name="Ezra D."/>
            <person name="Gonzalez J."/>
            <person name="Henrissat B."/>
            <person name="Kuo A."/>
            <person name="Liang C."/>
            <person name="Lipzen A."/>
            <person name="Lutzoni F."/>
            <person name="Magnuson J."/>
            <person name="Mondo S."/>
            <person name="Nolan M."/>
            <person name="Ohm R."/>
            <person name="Pangilinan J."/>
            <person name="Park H.-J."/>
            <person name="Ramirez L."/>
            <person name="Alfaro M."/>
            <person name="Sun H."/>
            <person name="Tritt A."/>
            <person name="Yoshinaga Y."/>
            <person name="Zwiers L.-H."/>
            <person name="Turgeon B."/>
            <person name="Goodwin S."/>
            <person name="Spatafora J."/>
            <person name="Crous P."/>
            <person name="Grigoriev I."/>
        </authorList>
    </citation>
    <scope>NUCLEOTIDE SEQUENCE</scope>
    <source>
        <strain evidence="2">CBS 122681</strain>
    </source>
</reference>